<feature type="signal peptide" evidence="1">
    <location>
        <begin position="1"/>
        <end position="17"/>
    </location>
</feature>
<reference evidence="2" key="2">
    <citation type="submission" date="2022-10" db="EMBL/GenBank/DDBJ databases">
        <authorList>
            <consortium name="ENA_rothamsted_submissions"/>
            <consortium name="culmorum"/>
            <person name="King R."/>
        </authorList>
    </citation>
    <scope>NUCLEOTIDE SEQUENCE</scope>
</reference>
<gene>
    <name evidence="2" type="ORF">DIATSA_LOCUS3168</name>
</gene>
<evidence type="ECO:0000313" key="2">
    <source>
        <dbReference type="EMBL" id="CAG9785112.1"/>
    </source>
</evidence>
<name>A0A9N9QX42_9NEOP</name>
<reference evidence="2" key="1">
    <citation type="submission" date="2021-12" db="EMBL/GenBank/DDBJ databases">
        <authorList>
            <person name="King R."/>
        </authorList>
    </citation>
    <scope>NUCLEOTIDE SEQUENCE</scope>
</reference>
<dbReference type="EMBL" id="OU893344">
    <property type="protein sequence ID" value="CAG9785112.1"/>
    <property type="molecule type" value="Genomic_DNA"/>
</dbReference>
<protein>
    <recommendedName>
        <fullName evidence="4">Periaxin</fullName>
    </recommendedName>
</protein>
<dbReference type="Proteomes" id="UP001153714">
    <property type="component" value="Chromosome 13"/>
</dbReference>
<feature type="chain" id="PRO_5040361151" description="Periaxin" evidence="1">
    <location>
        <begin position="18"/>
        <end position="481"/>
    </location>
</feature>
<keyword evidence="1" id="KW-0732">Signal</keyword>
<dbReference type="AlphaFoldDB" id="A0A9N9QX42"/>
<proteinExistence type="predicted"/>
<dbReference type="OrthoDB" id="7492765at2759"/>
<evidence type="ECO:0008006" key="4">
    <source>
        <dbReference type="Google" id="ProtNLM"/>
    </source>
</evidence>
<accession>A0A9N9QX42</accession>
<organism evidence="2 3">
    <name type="scientific">Diatraea saccharalis</name>
    <name type="common">sugarcane borer</name>
    <dbReference type="NCBI Taxonomy" id="40085"/>
    <lineage>
        <taxon>Eukaryota</taxon>
        <taxon>Metazoa</taxon>
        <taxon>Ecdysozoa</taxon>
        <taxon>Arthropoda</taxon>
        <taxon>Hexapoda</taxon>
        <taxon>Insecta</taxon>
        <taxon>Pterygota</taxon>
        <taxon>Neoptera</taxon>
        <taxon>Endopterygota</taxon>
        <taxon>Lepidoptera</taxon>
        <taxon>Glossata</taxon>
        <taxon>Ditrysia</taxon>
        <taxon>Pyraloidea</taxon>
        <taxon>Crambidae</taxon>
        <taxon>Crambinae</taxon>
        <taxon>Diatraea</taxon>
    </lineage>
</organism>
<keyword evidence="3" id="KW-1185">Reference proteome</keyword>
<sequence>MILPGALLFFLGTLVSASPFLPSLPTEIVVNKHKHELPDKVKILSSSSGSALIENYIQQGTNIFFKPQFLLSSDKLPPQLQPIIAAIEKDDCKKAYPLVTPVVIDEPLRVVEKEISEFGTEIEHITEVKPAPYVDVPKPVAPVIMEDIKPLIISELPKPPHPELALIVKEPLMHHFVTDIKEEIPPAPILPPIELPKLPVLFEEAPPKPVLVEIEEEQEIKVPVVIPPGPVLPPMEMPKLPVLFEEAQPKPDLVEIEEEKEIKVPVVIPPGPVLPPMEMPKLPVLVEEIPLPHEDHPVSPIIVKEEEPEHIEELVVVPPAPILPPIELPKLPVVLEETPLIHELPSPVIVEKVEEHIQNIPPAPVLLPLEVPKVSVVMEEHNIESTKVEVPCEPEKPKVVIHEMQHPIYIEQNRFLLPAMPHTETSKFTVEIPRVPSLISSIPDFNKNKHCVDDIVVERILPKMRKDIIYERSGPYLTPFL</sequence>
<evidence type="ECO:0000313" key="3">
    <source>
        <dbReference type="Proteomes" id="UP001153714"/>
    </source>
</evidence>
<evidence type="ECO:0000256" key="1">
    <source>
        <dbReference type="SAM" id="SignalP"/>
    </source>
</evidence>